<name>A0A0U3F8B4_9CREN</name>
<dbReference type="SUPFAM" id="SSF52799">
    <property type="entry name" value="(Phosphotyrosine protein) phosphatases II"/>
    <property type="match status" value="1"/>
</dbReference>
<sequence length="158" mass="17456">MEEVIKFSKDGIEALVAPCSELEKELTSNDFVILIGKKGKLEAEAETASVEVTKDSIKSMDQFVDVLKKAIEALENGRRIAACCPKGCTRSTMAVSAALIAYGVPYKELEEFFTEKGCWPKSCTHRALLMILEYLRRKGITGTEAVEELKNVADLFSK</sequence>
<dbReference type="Proteomes" id="UP000060778">
    <property type="component" value="Chromosome"/>
</dbReference>
<dbReference type="GeneID" id="30679787"/>
<evidence type="ECO:0000313" key="1">
    <source>
        <dbReference type="EMBL" id="ALU12264.1"/>
    </source>
</evidence>
<organism evidence="1 2">
    <name type="scientific">Ignicoccus islandicus DSM 13165</name>
    <dbReference type="NCBI Taxonomy" id="940295"/>
    <lineage>
        <taxon>Archaea</taxon>
        <taxon>Thermoproteota</taxon>
        <taxon>Thermoprotei</taxon>
        <taxon>Desulfurococcales</taxon>
        <taxon>Desulfurococcaceae</taxon>
        <taxon>Ignicoccus</taxon>
    </lineage>
</organism>
<accession>A0A0U3F8B4</accession>
<gene>
    <name evidence="1" type="ORF">EYM_01915</name>
</gene>
<protein>
    <recommendedName>
        <fullName evidence="3">Tyrosine specific protein phosphatases domain-containing protein</fullName>
    </recommendedName>
</protein>
<evidence type="ECO:0000313" key="2">
    <source>
        <dbReference type="Proteomes" id="UP000060778"/>
    </source>
</evidence>
<dbReference type="RefSeq" id="WP_075049413.1">
    <property type="nucleotide sequence ID" value="NZ_CP006867.1"/>
</dbReference>
<proteinExistence type="predicted"/>
<reference evidence="1 2" key="1">
    <citation type="submission" date="2013-11" db="EMBL/GenBank/DDBJ databases">
        <title>Comparative genomics of Ignicoccus.</title>
        <authorList>
            <person name="Podar M."/>
        </authorList>
    </citation>
    <scope>NUCLEOTIDE SEQUENCE [LARGE SCALE GENOMIC DNA]</scope>
    <source>
        <strain evidence="1 2">DSM 13165</strain>
    </source>
</reference>
<dbReference type="EMBL" id="CP006867">
    <property type="protein sequence ID" value="ALU12264.1"/>
    <property type="molecule type" value="Genomic_DNA"/>
</dbReference>
<keyword evidence="2" id="KW-1185">Reference proteome</keyword>
<evidence type="ECO:0008006" key="3">
    <source>
        <dbReference type="Google" id="ProtNLM"/>
    </source>
</evidence>
<dbReference type="AlphaFoldDB" id="A0A0U3F8B4"/>
<dbReference type="Gene3D" id="3.90.190.10">
    <property type="entry name" value="Protein tyrosine phosphatase superfamily"/>
    <property type="match status" value="1"/>
</dbReference>
<dbReference type="KEGG" id="iis:EYM_01915"/>
<dbReference type="InterPro" id="IPR029021">
    <property type="entry name" value="Prot-tyrosine_phosphatase-like"/>
</dbReference>